<keyword evidence="7 8" id="KW-0472">Membrane</keyword>
<protein>
    <submittedName>
        <fullName evidence="10">ABC transporter permease</fullName>
    </submittedName>
</protein>
<evidence type="ECO:0000256" key="2">
    <source>
        <dbReference type="ARBA" id="ARBA00007783"/>
    </source>
</evidence>
<reference evidence="10" key="2">
    <citation type="submission" date="2021-04" db="EMBL/GenBank/DDBJ databases">
        <authorList>
            <person name="Gilroy R."/>
        </authorList>
    </citation>
    <scope>NUCLEOTIDE SEQUENCE</scope>
    <source>
        <strain evidence="10">CHK179-7159</strain>
    </source>
</reference>
<feature type="transmembrane region" description="Helical" evidence="8">
    <location>
        <begin position="65"/>
        <end position="81"/>
    </location>
</feature>
<feature type="domain" description="ABC-2 type transporter transmembrane" evidence="9">
    <location>
        <begin position="16"/>
        <end position="221"/>
    </location>
</feature>
<organism evidence="10 11">
    <name type="scientific">Candidatus Eisenbergiella merdipullorum</name>
    <dbReference type="NCBI Taxonomy" id="2838553"/>
    <lineage>
        <taxon>Bacteria</taxon>
        <taxon>Bacillati</taxon>
        <taxon>Bacillota</taxon>
        <taxon>Clostridia</taxon>
        <taxon>Lachnospirales</taxon>
        <taxon>Lachnospiraceae</taxon>
        <taxon>Eisenbergiella</taxon>
    </lineage>
</organism>
<sequence length="264" mass="31195">MIINFFRDLYQECRVIFSLAINDCKARYASSTLGIFWAFLQPLITIFIFWLVFQIGFRNEPVDGVAFVLWYIPAYLCYNYFNDALAQSTNSLIEYSYLVKKVNFKVSIIPVIKVISASLIHLGFILFIFLMCVIYREPITLHCIQIIYYFICMFVFLLGASWLCSALNVFVRDTSGIVNIILQICFWASPIIWNAKQINPVVLQILKINPLFYLCEGYRNCFVYHKWFWEEPIYNIYFWVLTLLILWIGVKSYNKLSPYFDDVL</sequence>
<dbReference type="GO" id="GO:0140359">
    <property type="term" value="F:ABC-type transporter activity"/>
    <property type="evidence" value="ECO:0007669"/>
    <property type="project" value="InterPro"/>
</dbReference>
<evidence type="ECO:0000259" key="9">
    <source>
        <dbReference type="Pfam" id="PF01061"/>
    </source>
</evidence>
<dbReference type="InterPro" id="IPR013525">
    <property type="entry name" value="ABC2_TM"/>
</dbReference>
<dbReference type="PANTHER" id="PTHR30413:SF10">
    <property type="entry name" value="CAPSULE POLYSACCHARIDE EXPORT INNER-MEMBRANE PROTEIN CTRC"/>
    <property type="match status" value="1"/>
</dbReference>
<feature type="transmembrane region" description="Helical" evidence="8">
    <location>
        <begin position="177"/>
        <end position="195"/>
    </location>
</feature>
<comment type="similarity">
    <text evidence="2">Belongs to the ABC-2 integral membrane protein family.</text>
</comment>
<dbReference type="EMBL" id="DWYY01000074">
    <property type="protein sequence ID" value="HJA92868.1"/>
    <property type="molecule type" value="Genomic_DNA"/>
</dbReference>
<feature type="transmembrane region" description="Helical" evidence="8">
    <location>
        <begin position="35"/>
        <end position="53"/>
    </location>
</feature>
<dbReference type="Proteomes" id="UP000886858">
    <property type="component" value="Unassembled WGS sequence"/>
</dbReference>
<dbReference type="Pfam" id="PF01061">
    <property type="entry name" value="ABC2_membrane"/>
    <property type="match status" value="1"/>
</dbReference>
<reference evidence="10" key="1">
    <citation type="journal article" date="2021" name="PeerJ">
        <title>Extensive microbial diversity within the chicken gut microbiome revealed by metagenomics and culture.</title>
        <authorList>
            <person name="Gilroy R."/>
            <person name="Ravi A."/>
            <person name="Getino M."/>
            <person name="Pursley I."/>
            <person name="Horton D.L."/>
            <person name="Alikhan N.F."/>
            <person name="Baker D."/>
            <person name="Gharbi K."/>
            <person name="Hall N."/>
            <person name="Watson M."/>
            <person name="Adriaenssens E.M."/>
            <person name="Foster-Nyarko E."/>
            <person name="Jarju S."/>
            <person name="Secka A."/>
            <person name="Antonio M."/>
            <person name="Oren A."/>
            <person name="Chaudhuri R.R."/>
            <person name="La Ragione R."/>
            <person name="Hildebrand F."/>
            <person name="Pallen M.J."/>
        </authorList>
    </citation>
    <scope>NUCLEOTIDE SEQUENCE</scope>
    <source>
        <strain evidence="10">CHK179-7159</strain>
    </source>
</reference>
<evidence type="ECO:0000256" key="1">
    <source>
        <dbReference type="ARBA" id="ARBA00004651"/>
    </source>
</evidence>
<evidence type="ECO:0000313" key="11">
    <source>
        <dbReference type="Proteomes" id="UP000886858"/>
    </source>
</evidence>
<proteinExistence type="inferred from homology"/>
<gene>
    <name evidence="10" type="ORF">H9717_07090</name>
</gene>
<dbReference type="AlphaFoldDB" id="A0A9D2I7A9"/>
<name>A0A9D2I7A9_9FIRM</name>
<feature type="transmembrane region" description="Helical" evidence="8">
    <location>
        <begin position="108"/>
        <end position="134"/>
    </location>
</feature>
<feature type="transmembrane region" description="Helical" evidence="8">
    <location>
        <begin position="233"/>
        <end position="250"/>
    </location>
</feature>
<keyword evidence="3" id="KW-0813">Transport</keyword>
<evidence type="ECO:0000256" key="8">
    <source>
        <dbReference type="SAM" id="Phobius"/>
    </source>
</evidence>
<evidence type="ECO:0000256" key="3">
    <source>
        <dbReference type="ARBA" id="ARBA00022448"/>
    </source>
</evidence>
<dbReference type="PANTHER" id="PTHR30413">
    <property type="entry name" value="INNER MEMBRANE TRANSPORT PERMEASE"/>
    <property type="match status" value="1"/>
</dbReference>
<keyword evidence="5 8" id="KW-0812">Transmembrane</keyword>
<dbReference type="GO" id="GO:0015920">
    <property type="term" value="P:lipopolysaccharide transport"/>
    <property type="evidence" value="ECO:0007669"/>
    <property type="project" value="TreeGrafter"/>
</dbReference>
<dbReference type="GO" id="GO:0005886">
    <property type="term" value="C:plasma membrane"/>
    <property type="evidence" value="ECO:0007669"/>
    <property type="project" value="UniProtKB-SubCell"/>
</dbReference>
<keyword evidence="4" id="KW-1003">Cell membrane</keyword>
<accession>A0A9D2I7A9</accession>
<comment type="subcellular location">
    <subcellularLocation>
        <location evidence="1">Cell membrane</location>
        <topology evidence="1">Multi-pass membrane protein</topology>
    </subcellularLocation>
</comment>
<evidence type="ECO:0000256" key="4">
    <source>
        <dbReference type="ARBA" id="ARBA00022475"/>
    </source>
</evidence>
<evidence type="ECO:0000256" key="7">
    <source>
        <dbReference type="ARBA" id="ARBA00023136"/>
    </source>
</evidence>
<evidence type="ECO:0000256" key="6">
    <source>
        <dbReference type="ARBA" id="ARBA00022989"/>
    </source>
</evidence>
<feature type="transmembrane region" description="Helical" evidence="8">
    <location>
        <begin position="146"/>
        <end position="171"/>
    </location>
</feature>
<evidence type="ECO:0000313" key="10">
    <source>
        <dbReference type="EMBL" id="HJA92868.1"/>
    </source>
</evidence>
<keyword evidence="6 8" id="KW-1133">Transmembrane helix</keyword>
<evidence type="ECO:0000256" key="5">
    <source>
        <dbReference type="ARBA" id="ARBA00022692"/>
    </source>
</evidence>
<comment type="caution">
    <text evidence="10">The sequence shown here is derived from an EMBL/GenBank/DDBJ whole genome shotgun (WGS) entry which is preliminary data.</text>
</comment>